<dbReference type="Proteomes" id="UP001196068">
    <property type="component" value="Unassembled WGS sequence"/>
</dbReference>
<evidence type="ECO:0000313" key="1">
    <source>
        <dbReference type="EMBL" id="MBR0655942.1"/>
    </source>
</evidence>
<dbReference type="RefSeq" id="WP_211874790.1">
    <property type="nucleotide sequence ID" value="NZ_JAAEDH010000014.1"/>
</dbReference>
<comment type="caution">
    <text evidence="1">The sequence shown here is derived from an EMBL/GenBank/DDBJ whole genome shotgun (WGS) entry which is preliminary data.</text>
</comment>
<dbReference type="InterPro" id="IPR018721">
    <property type="entry name" value="DUF2252"/>
</dbReference>
<dbReference type="Pfam" id="PF10009">
    <property type="entry name" value="DUF2252"/>
    <property type="match status" value="2"/>
</dbReference>
<dbReference type="AlphaFoldDB" id="A0AAF1JX75"/>
<dbReference type="EMBL" id="JAAEDH010000014">
    <property type="protein sequence ID" value="MBR0655942.1"/>
    <property type="molecule type" value="Genomic_DNA"/>
</dbReference>
<reference evidence="1" key="1">
    <citation type="submission" date="2020-01" db="EMBL/GenBank/DDBJ databases">
        <authorList>
            <person name="Rat A."/>
        </authorList>
    </citation>
    <scope>NUCLEOTIDE SEQUENCE</scope>
    <source>
        <strain evidence="1">LMG 28251</strain>
    </source>
</reference>
<evidence type="ECO:0000313" key="2">
    <source>
        <dbReference type="Proteomes" id="UP001196068"/>
    </source>
</evidence>
<name>A0AAF1JX75_9PROT</name>
<dbReference type="PANTHER" id="PTHR39441">
    <property type="entry name" value="DUF2252 DOMAIN-CONTAINING PROTEIN"/>
    <property type="match status" value="1"/>
</dbReference>
<accession>A0AAF1JX75</accession>
<dbReference type="SUPFAM" id="SSF56112">
    <property type="entry name" value="Protein kinase-like (PK-like)"/>
    <property type="match status" value="1"/>
</dbReference>
<reference evidence="1" key="2">
    <citation type="journal article" date="2021" name="Syst. Appl. Microbiol.">
        <title>Roseomonas hellenica sp. nov., isolated from roots of wild-growing Alkanna tinctoria.</title>
        <authorList>
            <person name="Rat A."/>
            <person name="Naranjo H.D."/>
            <person name="Lebbe L."/>
            <person name="Cnockaert M."/>
            <person name="Krigas N."/>
            <person name="Grigoriadou K."/>
            <person name="Maloupa E."/>
            <person name="Willems A."/>
        </authorList>
    </citation>
    <scope>NUCLEOTIDE SEQUENCE</scope>
    <source>
        <strain evidence="1">LMG 28251</strain>
    </source>
</reference>
<keyword evidence="2" id="KW-1185">Reference proteome</keyword>
<dbReference type="InterPro" id="IPR011009">
    <property type="entry name" value="Kinase-like_dom_sf"/>
</dbReference>
<protein>
    <submittedName>
        <fullName evidence="1">DUF2252 domain-containing protein</fullName>
    </submittedName>
</protein>
<gene>
    <name evidence="1" type="ORF">GXW79_12740</name>
</gene>
<sequence>MQDIDDAVRAHERWMRGLLGRDLVVGDLDAKHRGMRKSPFIFLRATYFRWAETILETCPELGAAPKVLAIGDIHVENFGTWRDAEGRLVWGVNDFDEAAPMPYALDLVRLCTSAMLAKAERAPEPKELAAAVLRGYGAGLDAPAPVVLEQGWKWLRAEALVAEADRAKLWRRFEALRDGPVRKRFRDALRGAMPVGAAIDAVAPRVAGMGSLGRPHFVARATWRGGPLLREVKALLPSAWSRAHRGGDATIHAGVIAEGAARAPDPFFEVTNGLAVRRLSPNNRKIALGDMAGPMLSGRMLEAMGRDVAGCHASDPARLDAVRADVGGRKAGWLARAARDAARAVIADHKAYRERG</sequence>
<proteinExistence type="predicted"/>
<organism evidence="1 2">
    <name type="scientific">Plastoroseomonas arctica</name>
    <dbReference type="NCBI Taxonomy" id="1509237"/>
    <lineage>
        <taxon>Bacteria</taxon>
        <taxon>Pseudomonadati</taxon>
        <taxon>Pseudomonadota</taxon>
        <taxon>Alphaproteobacteria</taxon>
        <taxon>Acetobacterales</taxon>
        <taxon>Acetobacteraceae</taxon>
        <taxon>Plastoroseomonas</taxon>
    </lineage>
</organism>
<dbReference type="PANTHER" id="PTHR39441:SF1">
    <property type="entry name" value="DUF2252 DOMAIN-CONTAINING PROTEIN"/>
    <property type="match status" value="1"/>
</dbReference>